<comment type="caution">
    <text evidence="5">The sequence shown here is derived from an EMBL/GenBank/DDBJ whole genome shotgun (WGS) entry which is preliminary data.</text>
</comment>
<dbReference type="Gene3D" id="1.20.58.240">
    <property type="entry name" value="STAT, domain 1"/>
    <property type="match status" value="1"/>
</dbReference>
<evidence type="ECO:0000259" key="4">
    <source>
        <dbReference type="PROSITE" id="PS52009"/>
    </source>
</evidence>
<dbReference type="InterPro" id="IPR051822">
    <property type="entry name" value="Glycosyl_Hydrolase_84"/>
</dbReference>
<dbReference type="GO" id="GO:0009100">
    <property type="term" value="P:glycoprotein metabolic process"/>
    <property type="evidence" value="ECO:0007669"/>
    <property type="project" value="TreeGrafter"/>
</dbReference>
<dbReference type="PANTHER" id="PTHR13170:SF16">
    <property type="entry name" value="PROTEIN O-GLCNACASE"/>
    <property type="match status" value="1"/>
</dbReference>
<protein>
    <recommendedName>
        <fullName evidence="4">GH84 domain-containing protein</fullName>
    </recommendedName>
</protein>
<dbReference type="EMBL" id="VKDB01000002">
    <property type="protein sequence ID" value="TSA87565.1"/>
    <property type="molecule type" value="Genomic_DNA"/>
</dbReference>
<comment type="similarity">
    <text evidence="3">Belongs to the glycosyl hydrolase 84 family.</text>
</comment>
<feature type="domain" description="GH84" evidence="4">
    <location>
        <begin position="2"/>
        <end position="274"/>
    </location>
</feature>
<dbReference type="Proteomes" id="UP000316092">
    <property type="component" value="Unassembled WGS sequence"/>
</dbReference>
<evidence type="ECO:0000256" key="2">
    <source>
        <dbReference type="ARBA" id="ARBA00023295"/>
    </source>
</evidence>
<sequence length="418" mass="46414">MQLLGVIEGFYGRPWTAFQRSRLLGWMQGWSMNTYLYAPKDDLYHRARWREAYPETERLSLGELVKAAQQRGVHFVYALAPGLDLNWQDEADRAALLSKMDSMVSLGVRDFALLFDDIPNQADRAAQAAEQVDITHTLRQHLRAQGIDGLFLFCPTEYCGEMAQPSVAESPYLREVARLDGGTEVLWTGPLIVSPHISAESVREVAQVLGRKPLIWDNLHVSDYTIHRLHLGPYGGRLPELRGEVSGILSNPNTPFEPNFAGLHSLADYAAGGAEWDAEESGERALKAWLPEFGPGAELGDLRLLADTLFLPHRLGPRAEMLLRAAEQLTLDSGQADALAQLQAGRAAYRRLLSALEKGSNRELLFDLHPYLVDLNEELTRLIRDAQDAASGNAPSARPYRGGLADKLLELGRGRELS</sequence>
<proteinExistence type="inferred from homology"/>
<dbReference type="RefSeq" id="WP_143719521.1">
    <property type="nucleotide sequence ID" value="NZ_VKDB01000002.1"/>
</dbReference>
<dbReference type="PROSITE" id="PS52009">
    <property type="entry name" value="GH84"/>
    <property type="match status" value="1"/>
</dbReference>
<dbReference type="OrthoDB" id="9760892at2"/>
<organism evidence="5 6">
    <name type="scientific">Deinococcus detaillensis</name>
    <dbReference type="NCBI Taxonomy" id="2592048"/>
    <lineage>
        <taxon>Bacteria</taxon>
        <taxon>Thermotogati</taxon>
        <taxon>Deinococcota</taxon>
        <taxon>Deinococci</taxon>
        <taxon>Deinococcales</taxon>
        <taxon>Deinococcaceae</taxon>
        <taxon>Deinococcus</taxon>
    </lineage>
</organism>
<keyword evidence="2 3" id="KW-0326">Glycosidase</keyword>
<keyword evidence="1 3" id="KW-0378">Hydrolase</keyword>
<accession>A0A553V533</accession>
<evidence type="ECO:0000256" key="3">
    <source>
        <dbReference type="PROSITE-ProRule" id="PRU01353"/>
    </source>
</evidence>
<dbReference type="InterPro" id="IPR017853">
    <property type="entry name" value="GH"/>
</dbReference>
<name>A0A553V533_9DEIO</name>
<dbReference type="InterPro" id="IPR011496">
    <property type="entry name" value="O-GlcNAcase_cat"/>
</dbReference>
<reference evidence="5 6" key="1">
    <citation type="submission" date="2019-07" db="EMBL/GenBank/DDBJ databases">
        <title>Deinococcus detaillus sp. nov., isolated from humus soil in Antarctica.</title>
        <authorList>
            <person name="Zhang K."/>
        </authorList>
    </citation>
    <scope>NUCLEOTIDE SEQUENCE [LARGE SCALE GENOMIC DNA]</scope>
    <source>
        <strain evidence="5 6">H1</strain>
    </source>
</reference>
<keyword evidence="6" id="KW-1185">Reference proteome</keyword>
<evidence type="ECO:0000313" key="5">
    <source>
        <dbReference type="EMBL" id="TSA87565.1"/>
    </source>
</evidence>
<evidence type="ECO:0000313" key="6">
    <source>
        <dbReference type="Proteomes" id="UP000316092"/>
    </source>
</evidence>
<dbReference type="Pfam" id="PF07555">
    <property type="entry name" value="NAGidase"/>
    <property type="match status" value="1"/>
</dbReference>
<dbReference type="Gene3D" id="3.20.20.80">
    <property type="entry name" value="Glycosidases"/>
    <property type="match status" value="1"/>
</dbReference>
<dbReference type="GO" id="GO:0016231">
    <property type="term" value="F:beta-N-acetylglucosaminidase activity"/>
    <property type="evidence" value="ECO:0007669"/>
    <property type="project" value="TreeGrafter"/>
</dbReference>
<gene>
    <name evidence="5" type="ORF">FNU79_03545</name>
</gene>
<dbReference type="AlphaFoldDB" id="A0A553V533"/>
<dbReference type="PANTHER" id="PTHR13170">
    <property type="entry name" value="O-GLCNACASE"/>
    <property type="match status" value="1"/>
</dbReference>
<feature type="active site" description="Proton donor" evidence="3">
    <location>
        <position position="117"/>
    </location>
</feature>
<evidence type="ECO:0000256" key="1">
    <source>
        <dbReference type="ARBA" id="ARBA00022801"/>
    </source>
</evidence>
<dbReference type="SUPFAM" id="SSF51445">
    <property type="entry name" value="(Trans)glycosidases"/>
    <property type="match status" value="1"/>
</dbReference>